<keyword evidence="5 7" id="KW-0862">Zinc</keyword>
<dbReference type="PANTHER" id="PTHR42752">
    <property type="entry name" value="IMIDAZOLONEPROPIONASE"/>
    <property type="match status" value="1"/>
</dbReference>
<gene>
    <name evidence="7" type="primary">hutI</name>
    <name evidence="9" type="ORF">GJV76_06700</name>
</gene>
<comment type="pathway">
    <text evidence="7">Amino-acid degradation; L-histidine degradation into L-glutamate; N-formimidoyl-L-glutamate from L-histidine: step 3/3.</text>
</comment>
<evidence type="ECO:0000259" key="8">
    <source>
        <dbReference type="Pfam" id="PF01979"/>
    </source>
</evidence>
<comment type="subcellular location">
    <subcellularLocation>
        <location evidence="7">Cytoplasm</location>
    </subcellularLocation>
</comment>
<feature type="domain" description="Amidohydrolase-related" evidence="8">
    <location>
        <begin position="70"/>
        <end position="410"/>
    </location>
</feature>
<evidence type="ECO:0000256" key="4">
    <source>
        <dbReference type="ARBA" id="ARBA00022808"/>
    </source>
</evidence>
<feature type="binding site" evidence="7">
    <location>
        <position position="252"/>
    </location>
    <ligand>
        <name>4-imidazolone-5-propanoate</name>
        <dbReference type="ChEBI" id="CHEBI:77893"/>
    </ligand>
</feature>
<dbReference type="GO" id="GO:0005737">
    <property type="term" value="C:cytoplasm"/>
    <property type="evidence" value="ECO:0007669"/>
    <property type="project" value="UniProtKB-SubCell"/>
</dbReference>
<keyword evidence="7" id="KW-0963">Cytoplasm</keyword>
<comment type="function">
    <text evidence="7">Catalyzes the hydrolytic cleavage of the carbon-nitrogen bond in imidazolone-5-propanoate to yield N-formimidoyl-L-glutamate. It is the third step in the universal histidine degradation pathway.</text>
</comment>
<dbReference type="EC" id="3.5.2.7" evidence="1 7"/>
<evidence type="ECO:0000256" key="1">
    <source>
        <dbReference type="ARBA" id="ARBA00012864"/>
    </source>
</evidence>
<dbReference type="GO" id="GO:0008270">
    <property type="term" value="F:zinc ion binding"/>
    <property type="evidence" value="ECO:0007669"/>
    <property type="project" value="UniProtKB-UniRule"/>
</dbReference>
<dbReference type="RefSeq" id="WP_155091871.1">
    <property type="nucleotide sequence ID" value="NZ_CP102754.1"/>
</dbReference>
<feature type="binding site" evidence="7">
    <location>
        <position position="79"/>
    </location>
    <ligand>
        <name>Fe(3+)</name>
        <dbReference type="ChEBI" id="CHEBI:29034"/>
    </ligand>
</feature>
<comment type="similarity">
    <text evidence="7">Belongs to the metallo-dependent hydrolases superfamily. HutI family.</text>
</comment>
<feature type="binding site" evidence="7">
    <location>
        <position position="249"/>
    </location>
    <ligand>
        <name>Zn(2+)</name>
        <dbReference type="ChEBI" id="CHEBI:29105"/>
    </ligand>
</feature>
<dbReference type="Pfam" id="PF01979">
    <property type="entry name" value="Amidohydro_1"/>
    <property type="match status" value="1"/>
</dbReference>
<reference evidence="9 10" key="1">
    <citation type="submission" date="2019-11" db="EMBL/GenBank/DDBJ databases">
        <title>Genome of Strain BIT-d1.</title>
        <authorList>
            <person name="Yang Y."/>
        </authorList>
    </citation>
    <scope>NUCLEOTIDE SEQUENCE [LARGE SCALE GENOMIC DNA]</scope>
    <source>
        <strain evidence="9 10">BIT-d1</strain>
    </source>
</reference>
<comment type="catalytic activity">
    <reaction evidence="7">
        <text>4-imidazolone-5-propanoate + H2O = N-formimidoyl-L-glutamate</text>
        <dbReference type="Rhea" id="RHEA:23660"/>
        <dbReference type="ChEBI" id="CHEBI:15377"/>
        <dbReference type="ChEBI" id="CHEBI:58928"/>
        <dbReference type="ChEBI" id="CHEBI:77893"/>
        <dbReference type="EC" id="3.5.2.7"/>
    </reaction>
</comment>
<keyword evidence="2 7" id="KW-0479">Metal-binding</keyword>
<feature type="binding site" evidence="7">
    <location>
        <position position="184"/>
    </location>
    <ligand>
        <name>4-imidazolone-5-propanoate</name>
        <dbReference type="ChEBI" id="CHEBI:77893"/>
    </ligand>
</feature>
<dbReference type="EMBL" id="WMJX01000010">
    <property type="protein sequence ID" value="MTG97831.1"/>
    <property type="molecule type" value="Genomic_DNA"/>
</dbReference>
<feature type="binding site" evidence="7">
    <location>
        <position position="79"/>
    </location>
    <ligand>
        <name>Zn(2+)</name>
        <dbReference type="ChEBI" id="CHEBI:29105"/>
    </ligand>
</feature>
<dbReference type="OrthoDB" id="9776455at2"/>
<feature type="binding site" evidence="7">
    <location>
        <position position="249"/>
    </location>
    <ligand>
        <name>Fe(3+)</name>
        <dbReference type="ChEBI" id="CHEBI:29034"/>
    </ligand>
</feature>
<dbReference type="Gene3D" id="3.20.20.140">
    <property type="entry name" value="Metal-dependent hydrolases"/>
    <property type="match status" value="1"/>
</dbReference>
<evidence type="ECO:0000256" key="3">
    <source>
        <dbReference type="ARBA" id="ARBA00022801"/>
    </source>
</evidence>
<dbReference type="InterPro" id="IPR006680">
    <property type="entry name" value="Amidohydro-rel"/>
</dbReference>
<name>A0A6I3LML9_9FLAO</name>
<dbReference type="GO" id="GO:0019557">
    <property type="term" value="P:L-histidine catabolic process to glutamate and formate"/>
    <property type="evidence" value="ECO:0007669"/>
    <property type="project" value="UniProtKB-UniPathway"/>
</dbReference>
<evidence type="ECO:0000313" key="9">
    <source>
        <dbReference type="EMBL" id="MTG97831.1"/>
    </source>
</evidence>
<feature type="binding site" evidence="7">
    <location>
        <position position="151"/>
    </location>
    <ligand>
        <name>N-formimidoyl-L-glutamate</name>
        <dbReference type="ChEBI" id="CHEBI:58928"/>
    </ligand>
</feature>
<feature type="binding site" evidence="7">
    <location>
        <position position="323"/>
    </location>
    <ligand>
        <name>Zn(2+)</name>
        <dbReference type="ChEBI" id="CHEBI:29105"/>
    </ligand>
</feature>
<dbReference type="HAMAP" id="MF_00372">
    <property type="entry name" value="HutI"/>
    <property type="match status" value="1"/>
</dbReference>
<keyword evidence="6 7" id="KW-0408">Iron</keyword>
<dbReference type="Proteomes" id="UP000438760">
    <property type="component" value="Unassembled WGS sequence"/>
</dbReference>
<dbReference type="AlphaFoldDB" id="A0A6I3LML9"/>
<dbReference type="GO" id="GO:0019556">
    <property type="term" value="P:L-histidine catabolic process to glutamate and formamide"/>
    <property type="evidence" value="ECO:0007669"/>
    <property type="project" value="UniProtKB-UniRule"/>
</dbReference>
<dbReference type="SUPFAM" id="SSF51338">
    <property type="entry name" value="Composite domain of metallo-dependent hydrolases"/>
    <property type="match status" value="1"/>
</dbReference>
<dbReference type="NCBIfam" id="TIGR01224">
    <property type="entry name" value="hutI"/>
    <property type="match status" value="1"/>
</dbReference>
<feature type="binding site" evidence="7">
    <location>
        <position position="81"/>
    </location>
    <ligand>
        <name>Zn(2+)</name>
        <dbReference type="ChEBI" id="CHEBI:29105"/>
    </ligand>
</feature>
<dbReference type="FunFam" id="3.20.20.140:FF:000007">
    <property type="entry name" value="Imidazolonepropionase"/>
    <property type="match status" value="1"/>
</dbReference>
<proteinExistence type="inferred from homology"/>
<evidence type="ECO:0000256" key="7">
    <source>
        <dbReference type="HAMAP-Rule" id="MF_00372"/>
    </source>
</evidence>
<accession>A0A6I3LML9</accession>
<feature type="binding site" evidence="7">
    <location>
        <position position="327"/>
    </location>
    <ligand>
        <name>N-formimidoyl-L-glutamate</name>
        <dbReference type="ChEBI" id="CHEBI:58928"/>
    </ligand>
</feature>
<sequence>MKLLIKNIKELLQIREQHVDKLAGEQMKTLPKLENAYLIVKDEDIIDYGPMADLPQNVVFDQIIDATGKTVLPSWVDSHTHIVYAGNRELEFVDRINGLSYEEIFNRGGGILNSAKKLQETSEEDLYNQSKKRLEEIIQLGTGAVEIKSGYGLTLESELKMLRVIKKLKENYPIEIRATFLGAHAFPAEYKENHQGYIDLMINEMIPAIAKEKLADFIDAFLETGYFSPEETEKIIQVGKEYGMVAKVHVNQFTAIGGIKTCVENNALSVDHLEIVTDEDIAILKDSKTMPVALPTCSFFISIPYTPARKMIDAGLPLALASDSNPGTTPSGNMNFVVSTACIKMKMTPEEAINAATINGAYAMGVERDYGSITKGKKASLIITKPLNSFYELPYAFGSNLIDQVILKGKTQLFKQNN</sequence>
<dbReference type="PANTHER" id="PTHR42752:SF1">
    <property type="entry name" value="IMIDAZOLONEPROPIONASE-RELATED"/>
    <property type="match status" value="1"/>
</dbReference>
<evidence type="ECO:0000313" key="10">
    <source>
        <dbReference type="Proteomes" id="UP000438760"/>
    </source>
</evidence>
<keyword evidence="3 7" id="KW-0378">Hydrolase</keyword>
<feature type="binding site" evidence="7">
    <location>
        <position position="88"/>
    </location>
    <ligand>
        <name>4-imidazolone-5-propanoate</name>
        <dbReference type="ChEBI" id="CHEBI:77893"/>
    </ligand>
</feature>
<dbReference type="SUPFAM" id="SSF51556">
    <property type="entry name" value="Metallo-dependent hydrolases"/>
    <property type="match status" value="1"/>
</dbReference>
<evidence type="ECO:0000256" key="2">
    <source>
        <dbReference type="ARBA" id="ARBA00022723"/>
    </source>
</evidence>
<feature type="binding site" evidence="7">
    <location>
        <position position="151"/>
    </location>
    <ligand>
        <name>4-imidazolone-5-propanoate</name>
        <dbReference type="ChEBI" id="CHEBI:77893"/>
    </ligand>
</feature>
<dbReference type="Gene3D" id="2.30.40.10">
    <property type="entry name" value="Urease, subunit C, domain 1"/>
    <property type="match status" value="1"/>
</dbReference>
<dbReference type="InterPro" id="IPR032466">
    <property type="entry name" value="Metal_Hydrolase"/>
</dbReference>
<feature type="binding site" evidence="7">
    <location>
        <position position="81"/>
    </location>
    <ligand>
        <name>Fe(3+)</name>
        <dbReference type="ChEBI" id="CHEBI:29034"/>
    </ligand>
</feature>
<keyword evidence="4 7" id="KW-0369">Histidine metabolism</keyword>
<dbReference type="CDD" id="cd01296">
    <property type="entry name" value="Imidazolone-5PH"/>
    <property type="match status" value="1"/>
</dbReference>
<keyword evidence="10" id="KW-1185">Reference proteome</keyword>
<evidence type="ECO:0000256" key="5">
    <source>
        <dbReference type="ARBA" id="ARBA00022833"/>
    </source>
</evidence>
<feature type="binding site" evidence="7">
    <location>
        <position position="328"/>
    </location>
    <ligand>
        <name>4-imidazolone-5-propanoate</name>
        <dbReference type="ChEBI" id="CHEBI:77893"/>
    </ligand>
</feature>
<feature type="binding site" evidence="7">
    <location>
        <position position="325"/>
    </location>
    <ligand>
        <name>N-formimidoyl-L-glutamate</name>
        <dbReference type="ChEBI" id="CHEBI:58928"/>
    </ligand>
</feature>
<dbReference type="GO" id="GO:0005506">
    <property type="term" value="F:iron ion binding"/>
    <property type="evidence" value="ECO:0007669"/>
    <property type="project" value="UniProtKB-UniRule"/>
</dbReference>
<comment type="cofactor">
    <cofactor evidence="7">
        <name>Zn(2+)</name>
        <dbReference type="ChEBI" id="CHEBI:29105"/>
    </cofactor>
    <cofactor evidence="7">
        <name>Fe(3+)</name>
        <dbReference type="ChEBI" id="CHEBI:29034"/>
    </cofactor>
    <text evidence="7">Binds 1 zinc or iron ion per subunit.</text>
</comment>
<dbReference type="UniPathway" id="UPA00379">
    <property type="reaction ID" value="UER00551"/>
</dbReference>
<comment type="caution">
    <text evidence="9">The sequence shown here is derived from an EMBL/GenBank/DDBJ whole genome shotgun (WGS) entry which is preliminary data.</text>
</comment>
<dbReference type="GO" id="GO:0050480">
    <property type="term" value="F:imidazolonepropionase activity"/>
    <property type="evidence" value="ECO:0007669"/>
    <property type="project" value="UniProtKB-UniRule"/>
</dbReference>
<dbReference type="InterPro" id="IPR011059">
    <property type="entry name" value="Metal-dep_hydrolase_composite"/>
</dbReference>
<organism evidence="9 10">
    <name type="scientific">Myroides albus</name>
    <dbReference type="NCBI Taxonomy" id="2562892"/>
    <lineage>
        <taxon>Bacteria</taxon>
        <taxon>Pseudomonadati</taxon>
        <taxon>Bacteroidota</taxon>
        <taxon>Flavobacteriia</taxon>
        <taxon>Flavobacteriales</taxon>
        <taxon>Flavobacteriaceae</taxon>
        <taxon>Myroides</taxon>
    </lineage>
</organism>
<feature type="binding site" evidence="7">
    <location>
        <position position="323"/>
    </location>
    <ligand>
        <name>Fe(3+)</name>
        <dbReference type="ChEBI" id="CHEBI:29034"/>
    </ligand>
</feature>
<evidence type="ECO:0000256" key="6">
    <source>
        <dbReference type="ARBA" id="ARBA00023004"/>
    </source>
</evidence>
<dbReference type="InterPro" id="IPR005920">
    <property type="entry name" value="HutI"/>
</dbReference>
<protein>
    <recommendedName>
        <fullName evidence="1 7">Imidazolonepropionase</fullName>
        <ecNumber evidence="1 7">3.5.2.7</ecNumber>
    </recommendedName>
    <alternativeName>
        <fullName evidence="7">Imidazolone-5-propionate hydrolase</fullName>
    </alternativeName>
</protein>